<dbReference type="EMBL" id="JAUSXB010000001">
    <property type="protein sequence ID" value="MDQ0672752.1"/>
    <property type="molecule type" value="Genomic_DNA"/>
</dbReference>
<keyword evidence="6" id="KW-1185">Reference proteome</keyword>
<evidence type="ECO:0000313" key="5">
    <source>
        <dbReference type="EMBL" id="MDQ0672752.1"/>
    </source>
</evidence>
<dbReference type="InterPro" id="IPR031989">
    <property type="entry name" value="DUF5067"/>
</dbReference>
<reference evidence="5 6" key="1">
    <citation type="submission" date="2023-07" db="EMBL/GenBank/DDBJ databases">
        <title>Comparative genomics of wheat-associated soil bacteria to identify genetic determinants of phenazine resistance.</title>
        <authorList>
            <person name="Mouncey N."/>
        </authorList>
    </citation>
    <scope>NUCLEOTIDE SEQUENCE [LARGE SCALE GENOMIC DNA]</scope>
    <source>
        <strain evidence="5 6">W1I3</strain>
    </source>
</reference>
<feature type="compositionally biased region" description="Low complexity" evidence="2">
    <location>
        <begin position="30"/>
        <end position="48"/>
    </location>
</feature>
<feature type="signal peptide" evidence="3">
    <location>
        <begin position="1"/>
        <end position="24"/>
    </location>
</feature>
<evidence type="ECO:0000256" key="3">
    <source>
        <dbReference type="SAM" id="SignalP"/>
    </source>
</evidence>
<dbReference type="RefSeq" id="WP_306633378.1">
    <property type="nucleotide sequence ID" value="NZ_JAUSXB010000001.1"/>
</dbReference>
<protein>
    <recommendedName>
        <fullName evidence="4">DUF5067 domain-containing protein</fullName>
    </recommendedName>
</protein>
<evidence type="ECO:0000259" key="4">
    <source>
        <dbReference type="Pfam" id="PF16729"/>
    </source>
</evidence>
<evidence type="ECO:0000256" key="2">
    <source>
        <dbReference type="SAM" id="MobiDB-lite"/>
    </source>
</evidence>
<feature type="chain" id="PRO_5045684722" description="DUF5067 domain-containing protein" evidence="3">
    <location>
        <begin position="25"/>
        <end position="185"/>
    </location>
</feature>
<evidence type="ECO:0000313" key="6">
    <source>
        <dbReference type="Proteomes" id="UP001236806"/>
    </source>
</evidence>
<comment type="caution">
    <text evidence="5">The sequence shown here is derived from an EMBL/GenBank/DDBJ whole genome shotgun (WGS) entry which is preliminary data.</text>
</comment>
<evidence type="ECO:0000256" key="1">
    <source>
        <dbReference type="ARBA" id="ARBA00022729"/>
    </source>
</evidence>
<feature type="region of interest" description="Disordered" evidence="2">
    <location>
        <begin position="26"/>
        <end position="48"/>
    </location>
</feature>
<dbReference type="Proteomes" id="UP001236806">
    <property type="component" value="Unassembled WGS sequence"/>
</dbReference>
<dbReference type="Pfam" id="PF16729">
    <property type="entry name" value="DUF5067"/>
    <property type="match status" value="1"/>
</dbReference>
<feature type="domain" description="DUF5067" evidence="4">
    <location>
        <begin position="40"/>
        <end position="167"/>
    </location>
</feature>
<dbReference type="InterPro" id="IPR029050">
    <property type="entry name" value="Immunoprotect_excell_Ig-like"/>
</dbReference>
<keyword evidence="1 3" id="KW-0732">Signal</keyword>
<gene>
    <name evidence="5" type="ORF">QFZ36_000313</name>
</gene>
<organism evidence="5 6">
    <name type="scientific">Pseudarthrobacter siccitolerans</name>
    <dbReference type="NCBI Taxonomy" id="861266"/>
    <lineage>
        <taxon>Bacteria</taxon>
        <taxon>Bacillati</taxon>
        <taxon>Actinomycetota</taxon>
        <taxon>Actinomycetes</taxon>
        <taxon>Micrococcales</taxon>
        <taxon>Micrococcaceae</taxon>
        <taxon>Pseudarthrobacter</taxon>
    </lineage>
</organism>
<dbReference type="PROSITE" id="PS51257">
    <property type="entry name" value="PROKAR_LIPOPROTEIN"/>
    <property type="match status" value="1"/>
</dbReference>
<accession>A0ABU0PGR3</accession>
<proteinExistence type="predicted"/>
<name>A0ABU0PGR3_9MICC</name>
<dbReference type="Gene3D" id="2.60.40.1240">
    <property type="match status" value="1"/>
</dbReference>
<sequence length="185" mass="19518">MKKSLVLIAAASIAIVLSGCGGTAAESKESNAQSSSNEASVTPTAAPASASSFKDGVLITPDLKIAITDHKVLAVGAKGNEYGKKPVIAFWYTITNLSAKDVSPMNFMFNLTAYQDNNPNAENKLEVGGLPDDRFLETQMEKVKNGGTVENAIAYELDDEITPVDLVASTDLGVTEIGKTSYKLQ</sequence>